<evidence type="ECO:0000313" key="2">
    <source>
        <dbReference type="EnsemblPlants" id="AES80788"/>
    </source>
</evidence>
<proteinExistence type="predicted"/>
<dbReference type="Proteomes" id="UP000002051">
    <property type="component" value="Unassembled WGS sequence"/>
</dbReference>
<name>G7KYD7_MEDTR</name>
<accession>G7KYD7</accession>
<sequence length="136" mass="15548">MQRLWRSRILFCDGEIQIMKVVVCCRMIICSSVTIPTVMLDGFIEIFTMSSEFSTFAVLGQIWHWVVCDDSVDPLAGPFQLKISSATCWGGQRLLNATTGKQECVQCKTTSPTLVVLFFPKKWKIKYLKTKPFELR</sequence>
<reference evidence="2" key="3">
    <citation type="submission" date="2015-04" db="UniProtKB">
        <authorList>
            <consortium name="EnsemblPlants"/>
        </authorList>
    </citation>
    <scope>IDENTIFICATION</scope>
    <source>
        <strain evidence="2">cv. Jemalong A17</strain>
    </source>
</reference>
<protein>
    <submittedName>
        <fullName evidence="1 2">Uncharacterized protein</fullName>
    </submittedName>
</protein>
<dbReference type="HOGENOM" id="CLU_1878522_0_0_1"/>
<dbReference type="PaxDb" id="3880-AES80788"/>
<evidence type="ECO:0000313" key="1">
    <source>
        <dbReference type="EMBL" id="AES80788.1"/>
    </source>
</evidence>
<dbReference type="EMBL" id="CM001223">
    <property type="protein sequence ID" value="AES80788.1"/>
    <property type="molecule type" value="Genomic_DNA"/>
</dbReference>
<gene>
    <name evidence="1" type="ordered locus">MTR_7g084990</name>
</gene>
<organism evidence="1 3">
    <name type="scientific">Medicago truncatula</name>
    <name type="common">Barrel medic</name>
    <name type="synonym">Medicago tribuloides</name>
    <dbReference type="NCBI Taxonomy" id="3880"/>
    <lineage>
        <taxon>Eukaryota</taxon>
        <taxon>Viridiplantae</taxon>
        <taxon>Streptophyta</taxon>
        <taxon>Embryophyta</taxon>
        <taxon>Tracheophyta</taxon>
        <taxon>Spermatophyta</taxon>
        <taxon>Magnoliopsida</taxon>
        <taxon>eudicotyledons</taxon>
        <taxon>Gunneridae</taxon>
        <taxon>Pentapetalae</taxon>
        <taxon>rosids</taxon>
        <taxon>fabids</taxon>
        <taxon>Fabales</taxon>
        <taxon>Fabaceae</taxon>
        <taxon>Papilionoideae</taxon>
        <taxon>50 kb inversion clade</taxon>
        <taxon>NPAAA clade</taxon>
        <taxon>Hologalegina</taxon>
        <taxon>IRL clade</taxon>
        <taxon>Trifolieae</taxon>
        <taxon>Medicago</taxon>
    </lineage>
</organism>
<evidence type="ECO:0000313" key="3">
    <source>
        <dbReference type="Proteomes" id="UP000002051"/>
    </source>
</evidence>
<dbReference type="EnsemblPlants" id="AES80788">
    <property type="protein sequence ID" value="AES80788"/>
    <property type="gene ID" value="MTR_7g084990"/>
</dbReference>
<dbReference type="AlphaFoldDB" id="G7KYD7"/>
<keyword evidence="3" id="KW-1185">Reference proteome</keyword>
<reference evidence="1 3" key="1">
    <citation type="journal article" date="2011" name="Nature">
        <title>The Medicago genome provides insight into the evolution of rhizobial symbioses.</title>
        <authorList>
            <person name="Young N.D."/>
            <person name="Debelle F."/>
            <person name="Oldroyd G.E."/>
            <person name="Geurts R."/>
            <person name="Cannon S.B."/>
            <person name="Udvardi M.K."/>
            <person name="Benedito V.A."/>
            <person name="Mayer K.F."/>
            <person name="Gouzy J."/>
            <person name="Schoof H."/>
            <person name="Van de Peer Y."/>
            <person name="Proost S."/>
            <person name="Cook D.R."/>
            <person name="Meyers B.C."/>
            <person name="Spannagl M."/>
            <person name="Cheung F."/>
            <person name="De Mita S."/>
            <person name="Krishnakumar V."/>
            <person name="Gundlach H."/>
            <person name="Zhou S."/>
            <person name="Mudge J."/>
            <person name="Bharti A.K."/>
            <person name="Murray J.D."/>
            <person name="Naoumkina M.A."/>
            <person name="Rosen B."/>
            <person name="Silverstein K.A."/>
            <person name="Tang H."/>
            <person name="Rombauts S."/>
            <person name="Zhao P.X."/>
            <person name="Zhou P."/>
            <person name="Barbe V."/>
            <person name="Bardou P."/>
            <person name="Bechner M."/>
            <person name="Bellec A."/>
            <person name="Berger A."/>
            <person name="Berges H."/>
            <person name="Bidwell S."/>
            <person name="Bisseling T."/>
            <person name="Choisne N."/>
            <person name="Couloux A."/>
            <person name="Denny R."/>
            <person name="Deshpande S."/>
            <person name="Dai X."/>
            <person name="Doyle J.J."/>
            <person name="Dudez A.M."/>
            <person name="Farmer A.D."/>
            <person name="Fouteau S."/>
            <person name="Franken C."/>
            <person name="Gibelin C."/>
            <person name="Gish J."/>
            <person name="Goldstein S."/>
            <person name="Gonzalez A.J."/>
            <person name="Green P.J."/>
            <person name="Hallab A."/>
            <person name="Hartog M."/>
            <person name="Hua A."/>
            <person name="Humphray S.J."/>
            <person name="Jeong D.H."/>
            <person name="Jing Y."/>
            <person name="Jocker A."/>
            <person name="Kenton S.M."/>
            <person name="Kim D.J."/>
            <person name="Klee K."/>
            <person name="Lai H."/>
            <person name="Lang C."/>
            <person name="Lin S."/>
            <person name="Macmil S.L."/>
            <person name="Magdelenat G."/>
            <person name="Matthews L."/>
            <person name="McCorrison J."/>
            <person name="Monaghan E.L."/>
            <person name="Mun J.H."/>
            <person name="Najar F.Z."/>
            <person name="Nicholson C."/>
            <person name="Noirot C."/>
            <person name="O'Bleness M."/>
            <person name="Paule C.R."/>
            <person name="Poulain J."/>
            <person name="Prion F."/>
            <person name="Qin B."/>
            <person name="Qu C."/>
            <person name="Retzel E.F."/>
            <person name="Riddle C."/>
            <person name="Sallet E."/>
            <person name="Samain S."/>
            <person name="Samson N."/>
            <person name="Sanders I."/>
            <person name="Saurat O."/>
            <person name="Scarpelli C."/>
            <person name="Schiex T."/>
            <person name="Segurens B."/>
            <person name="Severin A.J."/>
            <person name="Sherrier D.J."/>
            <person name="Shi R."/>
            <person name="Sims S."/>
            <person name="Singer S.R."/>
            <person name="Sinharoy S."/>
            <person name="Sterck L."/>
            <person name="Viollet A."/>
            <person name="Wang B.B."/>
            <person name="Wang K."/>
            <person name="Wang M."/>
            <person name="Wang X."/>
            <person name="Warfsmann J."/>
            <person name="Weissenbach J."/>
            <person name="White D.D."/>
            <person name="White J.D."/>
            <person name="Wiley G.B."/>
            <person name="Wincker P."/>
            <person name="Xing Y."/>
            <person name="Yang L."/>
            <person name="Yao Z."/>
            <person name="Ying F."/>
            <person name="Zhai J."/>
            <person name="Zhou L."/>
            <person name="Zuber A."/>
            <person name="Denarie J."/>
            <person name="Dixon R.A."/>
            <person name="May G.D."/>
            <person name="Schwartz D.C."/>
            <person name="Rogers J."/>
            <person name="Quetier F."/>
            <person name="Town C.D."/>
            <person name="Roe B.A."/>
        </authorList>
    </citation>
    <scope>NUCLEOTIDE SEQUENCE [LARGE SCALE GENOMIC DNA]</scope>
    <source>
        <strain evidence="1">A17</strain>
        <strain evidence="2 3">cv. Jemalong A17</strain>
    </source>
</reference>
<reference evidence="1 3" key="2">
    <citation type="journal article" date="2014" name="BMC Genomics">
        <title>An improved genome release (version Mt4.0) for the model legume Medicago truncatula.</title>
        <authorList>
            <person name="Tang H."/>
            <person name="Krishnakumar V."/>
            <person name="Bidwell S."/>
            <person name="Rosen B."/>
            <person name="Chan A."/>
            <person name="Zhou S."/>
            <person name="Gentzbittel L."/>
            <person name="Childs K.L."/>
            <person name="Yandell M."/>
            <person name="Gundlach H."/>
            <person name="Mayer K.F."/>
            <person name="Schwartz D.C."/>
            <person name="Town C.D."/>
        </authorList>
    </citation>
    <scope>GENOME REANNOTATION</scope>
    <source>
        <strain evidence="2 3">cv. Jemalong A17</strain>
    </source>
</reference>